<feature type="compositionally biased region" description="Basic residues" evidence="1">
    <location>
        <begin position="168"/>
        <end position="177"/>
    </location>
</feature>
<accession>A0ABY9UN14</accession>
<name>A0ABY9UN14_9ACTN</name>
<evidence type="ECO:0000256" key="1">
    <source>
        <dbReference type="SAM" id="MobiDB-lite"/>
    </source>
</evidence>
<protein>
    <recommendedName>
        <fullName evidence="4">Transposase</fullName>
    </recommendedName>
</protein>
<reference evidence="2 3" key="1">
    <citation type="submission" date="2023-02" db="EMBL/GenBank/DDBJ databases">
        <title>Streptomyces sp. SCA4-21 with antifungal activity against Fusarium oxysporum f. sp. cubense, Streptomyces sp. SCA2-17 with antifungal activity against Fusarium oxysporum f. sp. cubense.</title>
        <authorList>
            <person name="Qi D."/>
        </authorList>
    </citation>
    <scope>NUCLEOTIDE SEQUENCE [LARGE SCALE GENOMIC DNA]</scope>
    <source>
        <strain evidence="2 3">SCA4-21</strain>
    </source>
</reference>
<dbReference type="Proteomes" id="UP001305606">
    <property type="component" value="Chromosome"/>
</dbReference>
<feature type="compositionally biased region" description="Basic and acidic residues" evidence="1">
    <location>
        <begin position="210"/>
        <end position="219"/>
    </location>
</feature>
<gene>
    <name evidence="2" type="ORF">PS467_00640</name>
</gene>
<organism evidence="2 3">
    <name type="scientific">Streptomyces luomodiensis</name>
    <dbReference type="NCBI Taxonomy" id="3026192"/>
    <lineage>
        <taxon>Bacteria</taxon>
        <taxon>Bacillati</taxon>
        <taxon>Actinomycetota</taxon>
        <taxon>Actinomycetes</taxon>
        <taxon>Kitasatosporales</taxon>
        <taxon>Streptomycetaceae</taxon>
        <taxon>Streptomyces</taxon>
    </lineage>
</organism>
<dbReference type="EMBL" id="CP117522">
    <property type="protein sequence ID" value="WNE93936.1"/>
    <property type="molecule type" value="Genomic_DNA"/>
</dbReference>
<evidence type="ECO:0000313" key="2">
    <source>
        <dbReference type="EMBL" id="WNE93936.1"/>
    </source>
</evidence>
<keyword evidence="3" id="KW-1185">Reference proteome</keyword>
<proteinExistence type="predicted"/>
<sequence>MGLAKPETWPEPTAVTLNNTPRYGKAEARAWDRLHPRLTHRSPWIDLDGELPLIEGTMIRLKADHQPGDRDAPPVWPWSSATGAPPDHLDFVWSCYLRRFNLEHTFRLFKQSLGWTRPRLRDPQAADRWTWLVIAAHTQLRLAPPLAADRRKPWEKTTRTGTALTPTRVRRGFRNIRPHLGSPARAPKPTRPGPERPPGSKNRRPTTRYDVGKTVKRPETLVALRNGRC</sequence>
<evidence type="ECO:0008006" key="4">
    <source>
        <dbReference type="Google" id="ProtNLM"/>
    </source>
</evidence>
<evidence type="ECO:0000313" key="3">
    <source>
        <dbReference type="Proteomes" id="UP001305606"/>
    </source>
</evidence>
<feature type="region of interest" description="Disordered" evidence="1">
    <location>
        <begin position="151"/>
        <end position="219"/>
    </location>
</feature>